<dbReference type="PANTHER" id="PTHR10773">
    <property type="entry name" value="DNA-DIRECTED RNA POLYMERASES I, II, AND III SUBUNIT RPABC2"/>
    <property type="match status" value="1"/>
</dbReference>
<proteinExistence type="predicted"/>
<dbReference type="Proteomes" id="UP001283361">
    <property type="component" value="Unassembled WGS sequence"/>
</dbReference>
<gene>
    <name evidence="1" type="ORF">RRG08_051777</name>
</gene>
<reference evidence="1" key="1">
    <citation type="journal article" date="2023" name="G3 (Bethesda)">
        <title>A reference genome for the long-term kleptoplast-retaining sea slug Elysia crispata morphotype clarki.</title>
        <authorList>
            <person name="Eastman K.E."/>
            <person name="Pendleton A.L."/>
            <person name="Shaikh M.A."/>
            <person name="Suttiyut T."/>
            <person name="Ogas R."/>
            <person name="Tomko P."/>
            <person name="Gavelis G."/>
            <person name="Widhalm J.R."/>
            <person name="Wisecaver J.H."/>
        </authorList>
    </citation>
    <scope>NUCLEOTIDE SEQUENCE</scope>
    <source>
        <strain evidence="1">ECLA1</strain>
    </source>
</reference>
<organism evidence="1 2">
    <name type="scientific">Elysia crispata</name>
    <name type="common">lettuce slug</name>
    <dbReference type="NCBI Taxonomy" id="231223"/>
    <lineage>
        <taxon>Eukaryota</taxon>
        <taxon>Metazoa</taxon>
        <taxon>Spiralia</taxon>
        <taxon>Lophotrochozoa</taxon>
        <taxon>Mollusca</taxon>
        <taxon>Gastropoda</taxon>
        <taxon>Heterobranchia</taxon>
        <taxon>Euthyneura</taxon>
        <taxon>Panpulmonata</taxon>
        <taxon>Sacoglossa</taxon>
        <taxon>Placobranchoidea</taxon>
        <taxon>Plakobranchidae</taxon>
        <taxon>Elysia</taxon>
    </lineage>
</organism>
<keyword evidence="2" id="KW-1185">Reference proteome</keyword>
<evidence type="ECO:0000313" key="2">
    <source>
        <dbReference type="Proteomes" id="UP001283361"/>
    </source>
</evidence>
<comment type="caution">
    <text evidence="1">The sequence shown here is derived from an EMBL/GenBank/DDBJ whole genome shotgun (WGS) entry which is preliminary data.</text>
</comment>
<evidence type="ECO:0000313" key="1">
    <source>
        <dbReference type="EMBL" id="KAK3729674.1"/>
    </source>
</evidence>
<protein>
    <submittedName>
        <fullName evidence="1">Uncharacterized protein</fullName>
    </submittedName>
</protein>
<sequence>MGKACVVESCVKAGRQCGTIAMEQREEISKAFYGLGDLHLQQAQRAQVFPVAKFDDIWDRLKVCQTILGISEKTVRTAIQKKLPTGAVEAEKRRGRRVAAAQKDEAILRTITAHISRFPAVKSHYCHSSSSKQYLHPSLNIPKMYRMFTEEYVGQESPSFATDSRIFKKLDLGFNKPKKTNVHCA</sequence>
<name>A0AAE1CQX5_9GAST</name>
<dbReference type="PANTHER" id="PTHR10773:SF19">
    <property type="match status" value="1"/>
</dbReference>
<dbReference type="EMBL" id="JAWDGP010007125">
    <property type="protein sequence ID" value="KAK3729674.1"/>
    <property type="molecule type" value="Genomic_DNA"/>
</dbReference>
<dbReference type="AlphaFoldDB" id="A0AAE1CQX5"/>
<accession>A0AAE1CQX5</accession>